<dbReference type="AlphaFoldDB" id="A0A858REN0"/>
<keyword evidence="3" id="KW-1185">Reference proteome</keyword>
<reference evidence="2 3" key="1">
    <citation type="submission" date="2020-04" db="EMBL/GenBank/DDBJ databases">
        <title>Luteolibacter sp. G-1-1-1 isolated from soil.</title>
        <authorList>
            <person name="Dahal R.H."/>
        </authorList>
    </citation>
    <scope>NUCLEOTIDE SEQUENCE [LARGE SCALE GENOMIC DNA]</scope>
    <source>
        <strain evidence="2 3">G-1-1-1</strain>
    </source>
</reference>
<keyword evidence="2" id="KW-0808">Transferase</keyword>
<feature type="domain" description="N-acetyltransferase" evidence="1">
    <location>
        <begin position="18"/>
        <end position="176"/>
    </location>
</feature>
<dbReference type="GO" id="GO:0016747">
    <property type="term" value="F:acyltransferase activity, transferring groups other than amino-acyl groups"/>
    <property type="evidence" value="ECO:0007669"/>
    <property type="project" value="InterPro"/>
</dbReference>
<accession>A0A858REN0</accession>
<dbReference type="PANTHER" id="PTHR43610:SF1">
    <property type="entry name" value="N-ACETYLTRANSFERASE DOMAIN-CONTAINING PROTEIN"/>
    <property type="match status" value="1"/>
</dbReference>
<evidence type="ECO:0000313" key="3">
    <source>
        <dbReference type="Proteomes" id="UP000501812"/>
    </source>
</evidence>
<dbReference type="EMBL" id="CP051774">
    <property type="protein sequence ID" value="QJE94859.1"/>
    <property type="molecule type" value="Genomic_DNA"/>
</dbReference>
<gene>
    <name evidence="2" type="ORF">HHL09_03385</name>
</gene>
<evidence type="ECO:0000313" key="2">
    <source>
        <dbReference type="EMBL" id="QJE94859.1"/>
    </source>
</evidence>
<dbReference type="Gene3D" id="3.40.630.30">
    <property type="match status" value="1"/>
</dbReference>
<sequence>MNPGPDFDLQPTLEGELITLRPLLASDFEALHAVASDPLIWEQHPEPTRYQREVFERWFHHAMESRGTLVVYDNKTSEMIGSSRYYDWDPAKKEIAIGFTFLSRSYWGGEYNREMKRLMLDHAYQWADRVWLHIGKDNQRSRRAAEKIGAVYSHADTKELAGTIQHYVFYYLTKGA</sequence>
<dbReference type="Proteomes" id="UP000501812">
    <property type="component" value="Chromosome"/>
</dbReference>
<dbReference type="KEGG" id="luo:HHL09_03385"/>
<dbReference type="PROSITE" id="PS51186">
    <property type="entry name" value="GNAT"/>
    <property type="match status" value="1"/>
</dbReference>
<dbReference type="InterPro" id="IPR000182">
    <property type="entry name" value="GNAT_dom"/>
</dbReference>
<dbReference type="PANTHER" id="PTHR43610">
    <property type="entry name" value="BLL6696 PROTEIN"/>
    <property type="match status" value="1"/>
</dbReference>
<name>A0A858REN0_9BACT</name>
<proteinExistence type="predicted"/>
<protein>
    <submittedName>
        <fullName evidence="2">GNAT family N-acetyltransferase</fullName>
    </submittedName>
</protein>
<dbReference type="RefSeq" id="WP_169453080.1">
    <property type="nucleotide sequence ID" value="NZ_CP051774.1"/>
</dbReference>
<dbReference type="Pfam" id="PF13302">
    <property type="entry name" value="Acetyltransf_3"/>
    <property type="match status" value="1"/>
</dbReference>
<dbReference type="InterPro" id="IPR016181">
    <property type="entry name" value="Acyl_CoA_acyltransferase"/>
</dbReference>
<dbReference type="SUPFAM" id="SSF55729">
    <property type="entry name" value="Acyl-CoA N-acyltransferases (Nat)"/>
    <property type="match status" value="1"/>
</dbReference>
<evidence type="ECO:0000259" key="1">
    <source>
        <dbReference type="PROSITE" id="PS51186"/>
    </source>
</evidence>
<organism evidence="2 3">
    <name type="scientific">Luteolibacter luteus</name>
    <dbReference type="NCBI Taxonomy" id="2728835"/>
    <lineage>
        <taxon>Bacteria</taxon>
        <taxon>Pseudomonadati</taxon>
        <taxon>Verrucomicrobiota</taxon>
        <taxon>Verrucomicrobiia</taxon>
        <taxon>Verrucomicrobiales</taxon>
        <taxon>Verrucomicrobiaceae</taxon>
        <taxon>Luteolibacter</taxon>
    </lineage>
</organism>